<organism evidence="1 2">
    <name type="scientific">Hypholoma sublateritium (strain FD-334 SS-4)</name>
    <dbReference type="NCBI Taxonomy" id="945553"/>
    <lineage>
        <taxon>Eukaryota</taxon>
        <taxon>Fungi</taxon>
        <taxon>Dikarya</taxon>
        <taxon>Basidiomycota</taxon>
        <taxon>Agaricomycotina</taxon>
        <taxon>Agaricomycetes</taxon>
        <taxon>Agaricomycetidae</taxon>
        <taxon>Agaricales</taxon>
        <taxon>Agaricineae</taxon>
        <taxon>Strophariaceae</taxon>
        <taxon>Hypholoma</taxon>
    </lineage>
</organism>
<accession>A0A0D2LTP0</accession>
<keyword evidence="2" id="KW-1185">Reference proteome</keyword>
<protein>
    <submittedName>
        <fullName evidence="1">Uncharacterized protein</fullName>
    </submittedName>
</protein>
<evidence type="ECO:0000313" key="1">
    <source>
        <dbReference type="EMBL" id="KJA14168.1"/>
    </source>
</evidence>
<sequence length="74" mass="8526">MRSRWRSKKCTATHSVLTVTMLFTLALANRILTMRMRPTSQRPSAEAPNDSCMRCSTSPLRNDYTELRQKIPNP</sequence>
<dbReference type="AlphaFoldDB" id="A0A0D2LTP0"/>
<gene>
    <name evidence="1" type="ORF">HYPSUDRAFT_460506</name>
</gene>
<dbReference type="EMBL" id="KN817691">
    <property type="protein sequence ID" value="KJA14168.1"/>
    <property type="molecule type" value="Genomic_DNA"/>
</dbReference>
<evidence type="ECO:0000313" key="2">
    <source>
        <dbReference type="Proteomes" id="UP000054270"/>
    </source>
</evidence>
<reference evidence="2" key="1">
    <citation type="submission" date="2014-04" db="EMBL/GenBank/DDBJ databases">
        <title>Evolutionary Origins and Diversification of the Mycorrhizal Mutualists.</title>
        <authorList>
            <consortium name="DOE Joint Genome Institute"/>
            <consortium name="Mycorrhizal Genomics Consortium"/>
            <person name="Kohler A."/>
            <person name="Kuo A."/>
            <person name="Nagy L.G."/>
            <person name="Floudas D."/>
            <person name="Copeland A."/>
            <person name="Barry K.W."/>
            <person name="Cichocki N."/>
            <person name="Veneault-Fourrey C."/>
            <person name="LaButti K."/>
            <person name="Lindquist E.A."/>
            <person name="Lipzen A."/>
            <person name="Lundell T."/>
            <person name="Morin E."/>
            <person name="Murat C."/>
            <person name="Riley R."/>
            <person name="Ohm R."/>
            <person name="Sun H."/>
            <person name="Tunlid A."/>
            <person name="Henrissat B."/>
            <person name="Grigoriev I.V."/>
            <person name="Hibbett D.S."/>
            <person name="Martin F."/>
        </authorList>
    </citation>
    <scope>NUCLEOTIDE SEQUENCE [LARGE SCALE GENOMIC DNA]</scope>
    <source>
        <strain evidence="2">FD-334 SS-4</strain>
    </source>
</reference>
<proteinExistence type="predicted"/>
<name>A0A0D2LTP0_HYPSF</name>
<dbReference type="Proteomes" id="UP000054270">
    <property type="component" value="Unassembled WGS sequence"/>
</dbReference>